<dbReference type="SUPFAM" id="SSF53335">
    <property type="entry name" value="S-adenosyl-L-methionine-dependent methyltransferases"/>
    <property type="match status" value="1"/>
</dbReference>
<evidence type="ECO:0000313" key="2">
    <source>
        <dbReference type="EMBL" id="MCF7545249.1"/>
    </source>
</evidence>
<sequence>MVARFYRAFEDRHRGSRELILERLQAYMPFLGPFLKLENGPVAIDLGCGRGEWLEMVIGAGFTARGVDLDEGMLEGCRTRGLPADLGDAVGALKARAAESASVISAFHLVEHIPFPALQDLVNEALRVLKPGGLLILETPNAENLFVGSNGFYMDPTHERPIPHLLLSFLTEFSGFERSKLLRLQEEARLHDPATPVDLITALGSSSPDYAIVAQKKADDSVMSLFDEPFAQTFGITPGELAARYDQSIEARFQAVGTQMAELTSTSEKFLETIAQITAELGDTKYKNGYLEYHNGLLTSRNEALEQQNFALVEEHLTVSDENKKLIAEHADLEAVIQDLRSVVQNLQDGTHHLQAQLDGIAQDRHSMAANLNAVVQSTSWRITHPLRKLSSLVSRSKPVSRKASKKRTLALKAINFVSARPFLKPYARTGIKFLPASLRAKLWALSVHAVAPVATGQATPANSSSLSLREAEIYMELKQAFERKESK</sequence>
<organism evidence="2 3">
    <name type="scientific">Pseudomonas petrae</name>
    <dbReference type="NCBI Taxonomy" id="2912190"/>
    <lineage>
        <taxon>Bacteria</taxon>
        <taxon>Pseudomonadati</taxon>
        <taxon>Pseudomonadota</taxon>
        <taxon>Gammaproteobacteria</taxon>
        <taxon>Pseudomonadales</taxon>
        <taxon>Pseudomonadaceae</taxon>
        <taxon>Pseudomonas</taxon>
    </lineage>
</organism>
<dbReference type="PANTHER" id="PTHR43861">
    <property type="entry name" value="TRANS-ACONITATE 2-METHYLTRANSFERASE-RELATED"/>
    <property type="match status" value="1"/>
</dbReference>
<keyword evidence="3" id="KW-1185">Reference proteome</keyword>
<keyword evidence="1" id="KW-0175">Coiled coil</keyword>
<feature type="coiled-coil region" evidence="1">
    <location>
        <begin position="323"/>
        <end position="350"/>
    </location>
</feature>
<comment type="caution">
    <text evidence="2">The sequence shown here is derived from an EMBL/GenBank/DDBJ whole genome shotgun (WGS) entry which is preliminary data.</text>
</comment>
<protein>
    <submittedName>
        <fullName evidence="2">Methyltransferase domain-containing protein</fullName>
    </submittedName>
</protein>
<dbReference type="Pfam" id="PF13489">
    <property type="entry name" value="Methyltransf_23"/>
    <property type="match status" value="1"/>
</dbReference>
<dbReference type="EMBL" id="JAKJXH010000035">
    <property type="protein sequence ID" value="MCF7545249.1"/>
    <property type="molecule type" value="Genomic_DNA"/>
</dbReference>
<evidence type="ECO:0000313" key="3">
    <source>
        <dbReference type="Proteomes" id="UP001162905"/>
    </source>
</evidence>
<keyword evidence="2" id="KW-0808">Transferase</keyword>
<name>A0ABS9ICY3_9PSED</name>
<dbReference type="InterPro" id="IPR029063">
    <property type="entry name" value="SAM-dependent_MTases_sf"/>
</dbReference>
<dbReference type="RefSeq" id="WP_237254559.1">
    <property type="nucleotide sequence ID" value="NZ_JAKJXH010000035.1"/>
</dbReference>
<dbReference type="GO" id="GO:0008168">
    <property type="term" value="F:methyltransferase activity"/>
    <property type="evidence" value="ECO:0007669"/>
    <property type="project" value="UniProtKB-KW"/>
</dbReference>
<reference evidence="2" key="1">
    <citation type="submission" date="2022-01" db="EMBL/GenBank/DDBJ databases">
        <title>Pseudomonas sp. nov. isolated from Antarctic regolith.</title>
        <authorList>
            <person name="Novakova D."/>
            <person name="Sedlar K."/>
        </authorList>
    </citation>
    <scope>NUCLEOTIDE SEQUENCE</scope>
    <source>
        <strain evidence="2">P2647</strain>
    </source>
</reference>
<dbReference type="GO" id="GO:0032259">
    <property type="term" value="P:methylation"/>
    <property type="evidence" value="ECO:0007669"/>
    <property type="project" value="UniProtKB-KW"/>
</dbReference>
<evidence type="ECO:0000256" key="1">
    <source>
        <dbReference type="SAM" id="Coils"/>
    </source>
</evidence>
<dbReference type="Gene3D" id="3.40.50.150">
    <property type="entry name" value="Vaccinia Virus protein VP39"/>
    <property type="match status" value="1"/>
</dbReference>
<dbReference type="CDD" id="cd02440">
    <property type="entry name" value="AdoMet_MTases"/>
    <property type="match status" value="1"/>
</dbReference>
<gene>
    <name evidence="2" type="ORF">L4G47_23930</name>
</gene>
<keyword evidence="2" id="KW-0489">Methyltransferase</keyword>
<proteinExistence type="predicted"/>
<accession>A0ABS9ICY3</accession>
<dbReference type="Proteomes" id="UP001162905">
    <property type="component" value="Unassembled WGS sequence"/>
</dbReference>